<keyword evidence="2" id="KW-1185">Reference proteome</keyword>
<name>G4TTH8_SERID</name>
<dbReference type="HOGENOM" id="CLU_659078_0_0_1"/>
<gene>
    <name evidence="1" type="ORF">PIIN_08574</name>
</gene>
<sequence length="417" mass="46541">MLVKHWAWRRNLIDLPKPVAISLPLDMDVVRRFFVFDDHIFITTTEGVYSLSISDFAQTATADWKVVESVGFTIKFIIFVDTSANVLVVGATEYDSTNPELLFLTLDTLLPIPGALKLSMTNTWNHKVSGSTLMFIDNGETPIPILRVMNWQTGNIIKEMNIEVDESSPCPTLLAEKYLLLASIEDSKITITVIDLHKPHHPIHFHLPRPIVASGLTWLIQNEQVTTGILSSTGEHDICALNICLGRTVQRNAAQVIIKYNTFLRLASGTDKSRFDWSEWGPICARILPACHRGPLNDAISGSRILVSLPEQILSPYPARAEKRRGFSRMVMLDFNPNMAPAAHGRLLRVVKGKLEDRFFANTFSSDETSDGVSFIIHDQSVRVLRKGPTANLYLTASSVILDHVDSISLVWLGQPC</sequence>
<evidence type="ECO:0000313" key="2">
    <source>
        <dbReference type="Proteomes" id="UP000007148"/>
    </source>
</evidence>
<dbReference type="Proteomes" id="UP000007148">
    <property type="component" value="Unassembled WGS sequence"/>
</dbReference>
<dbReference type="InParanoid" id="G4TTH8"/>
<protein>
    <submittedName>
        <fullName evidence="1">Uncharacterized protein</fullName>
    </submittedName>
</protein>
<accession>G4TTH8</accession>
<evidence type="ECO:0000313" key="1">
    <source>
        <dbReference type="EMBL" id="CCA74622.1"/>
    </source>
</evidence>
<dbReference type="EMBL" id="CAFZ01000335">
    <property type="protein sequence ID" value="CCA74622.1"/>
    <property type="molecule type" value="Genomic_DNA"/>
</dbReference>
<organism evidence="1 2">
    <name type="scientific">Serendipita indica (strain DSM 11827)</name>
    <name type="common">Root endophyte fungus</name>
    <name type="synonym">Piriformospora indica</name>
    <dbReference type="NCBI Taxonomy" id="1109443"/>
    <lineage>
        <taxon>Eukaryota</taxon>
        <taxon>Fungi</taxon>
        <taxon>Dikarya</taxon>
        <taxon>Basidiomycota</taxon>
        <taxon>Agaricomycotina</taxon>
        <taxon>Agaricomycetes</taxon>
        <taxon>Sebacinales</taxon>
        <taxon>Serendipitaceae</taxon>
        <taxon>Serendipita</taxon>
    </lineage>
</organism>
<dbReference type="AlphaFoldDB" id="G4TTH8"/>
<reference evidence="1 2" key="1">
    <citation type="journal article" date="2011" name="PLoS Pathog.">
        <title>Endophytic Life Strategies Decoded by Genome and Transcriptome Analyses of the Mutualistic Root Symbiont Piriformospora indica.</title>
        <authorList>
            <person name="Zuccaro A."/>
            <person name="Lahrmann U."/>
            <person name="Guldener U."/>
            <person name="Langen G."/>
            <person name="Pfiffi S."/>
            <person name="Biedenkopf D."/>
            <person name="Wong P."/>
            <person name="Samans B."/>
            <person name="Grimm C."/>
            <person name="Basiewicz M."/>
            <person name="Murat C."/>
            <person name="Martin F."/>
            <person name="Kogel K.H."/>
        </authorList>
    </citation>
    <scope>NUCLEOTIDE SEQUENCE [LARGE SCALE GENOMIC DNA]</scope>
    <source>
        <strain evidence="1 2">DSM 11827</strain>
    </source>
</reference>
<comment type="caution">
    <text evidence="1">The sequence shown here is derived from an EMBL/GenBank/DDBJ whole genome shotgun (WGS) entry which is preliminary data.</text>
</comment>
<proteinExistence type="predicted"/>